<sequence length="1304" mass="149165">MQGKASKLQFQNCFAVDREGLGGGLAMCWTDDINVEIKSFSKHHVDAVVHSEEGRFWRCTGIYGHPETDQKKHTWELLRRLAGLSSLPWLCFGDFNEVLNLNEKLGGRDRRANLVNDFREALKDCDLTDLGSIGYPFTWSNRRFGVNTIEERLDRFLGNSSWREIFQEKTAKNLISWSSDHSPIMMEVLEKGRGNRYSRKTFHRIHYEDMWSPYEKCKEIVKNEWMEGISWKGGNSAEIFKRISKESLANLKIWSREEFDGRKRKLQQLKKKLKDLKNGFRHLDSGEEIRRIEMEIDNILLDEEVYWKQRSRADWLKEGDKNTSFFHSKASTRKNKNKIRGLEDESGKWTESEEEVECLFCEYFSKIFSSTNPSREQMDAAVEELPAKVTEEMGNYLDQPFTEEEVAEALAQMCPTKAPGPDGLPAAFFQKHWSSVKEGVVTTCLQVLNEGGNLAPLNHTYIALIPKVNKPKKVTEFRPISLCNVIYRIIAKTMANRLKQILNDIISPTQSAFVPGRLITDNLVIGYECLNKIRQSRSKKKGLVALKLDISKAYDRIEWNFVKHTMQKLGFSEKWVSLVMNCISTASFSVLINRVPKGLITPQRGLRQGCPLSPYIFIMCAEVLSNLLAQAENRSLIQGLKFNRRLSVTHLLFADDSLVFARASSNDCRILKGIFDSYAAASGQVFNFEKSSMLFSSGTSQIQKEEFKNVFRLNVVTKHERYLGLPSMVGRRKISFFNEIKLRVLSKLSSWQSKKFSCGGKEVLIKAVVQAIPAYAMSVFKIPQGLCEDIEKAISRFWWGSSDTHRSIHWARWERLSHAKIRGGLGFREFSCFNQALIAKQGWRILHNPESLMAQILKAKYFKHSSFMEAKLGSNPSYVWRSILWGRQVLHKGLRWRIGDGKQVKISGNNWVKNFEIPRANPHPSLSMEAVVAELIDGSNKWREDLIGQSFSKETAERILRTPLPKTPRPDKLVWHFDKHGIYSVKSGYQLAVKLKSPDRPSCSDISKTMWKVIWVNDIPEKVKIFMWRAAQNVLPTVENLWKRKIVQDPVCQRCCRMSEDVFHALVGCSFARKVWKLTVFYEEIKGLAHQDMLSVLQELAMMRGKKDIEQIIAVCWAIWHSRNCFVFEGKMEDPLYSATRAEAVVESYRRINPGKNNALAGQQQNGQQVWKPPLPGCFKVNVDAATNLSKQRGGIGAVVRDSRGDCVAAAAQRTTLKGNVADMEAEAVLLGIQVARKANCAHFVIESDSKEVVELVLKRKSSLAEISWNIEEIQECLKGQSTTSIFLCQEGVMSWLITWQKLL</sequence>
<dbReference type="EMBL" id="CM039176">
    <property type="protein sequence ID" value="KAH9711556.1"/>
    <property type="molecule type" value="Genomic_DNA"/>
</dbReference>
<keyword evidence="2" id="KW-1185">Reference proteome</keyword>
<comment type="caution">
    <text evidence="1">The sequence shown here is derived from an EMBL/GenBank/DDBJ whole genome shotgun (WGS) entry which is preliminary data.</text>
</comment>
<keyword evidence="1" id="KW-0695">RNA-directed DNA polymerase</keyword>
<proteinExistence type="predicted"/>
<evidence type="ECO:0000313" key="1">
    <source>
        <dbReference type="EMBL" id="KAH9711556.1"/>
    </source>
</evidence>
<keyword evidence="1" id="KW-0808">Transferase</keyword>
<name>A0ACB8J1G8_CITSI</name>
<evidence type="ECO:0000313" key="2">
    <source>
        <dbReference type="Proteomes" id="UP000829398"/>
    </source>
</evidence>
<accession>A0ACB8J1G8</accession>
<organism evidence="1 2">
    <name type="scientific">Citrus sinensis</name>
    <name type="common">Sweet orange</name>
    <name type="synonym">Citrus aurantium var. sinensis</name>
    <dbReference type="NCBI Taxonomy" id="2711"/>
    <lineage>
        <taxon>Eukaryota</taxon>
        <taxon>Viridiplantae</taxon>
        <taxon>Streptophyta</taxon>
        <taxon>Embryophyta</taxon>
        <taxon>Tracheophyta</taxon>
        <taxon>Spermatophyta</taxon>
        <taxon>Magnoliopsida</taxon>
        <taxon>eudicotyledons</taxon>
        <taxon>Gunneridae</taxon>
        <taxon>Pentapetalae</taxon>
        <taxon>rosids</taxon>
        <taxon>malvids</taxon>
        <taxon>Sapindales</taxon>
        <taxon>Rutaceae</taxon>
        <taxon>Aurantioideae</taxon>
        <taxon>Citrus</taxon>
    </lineage>
</organism>
<dbReference type="Proteomes" id="UP000829398">
    <property type="component" value="Chromosome 7"/>
</dbReference>
<keyword evidence="1" id="KW-0548">Nucleotidyltransferase</keyword>
<gene>
    <name evidence="1" type="ORF">KPL71_019785</name>
</gene>
<reference evidence="2" key="1">
    <citation type="journal article" date="2023" name="Hortic. Res.">
        <title>A chromosome-level phased genome enabling allele-level studies in sweet orange: a case study on citrus Huanglongbing tolerance.</title>
        <authorList>
            <person name="Wu B."/>
            <person name="Yu Q."/>
            <person name="Deng Z."/>
            <person name="Duan Y."/>
            <person name="Luo F."/>
            <person name="Gmitter F. Jr."/>
        </authorList>
    </citation>
    <scope>NUCLEOTIDE SEQUENCE [LARGE SCALE GENOMIC DNA]</scope>
    <source>
        <strain evidence="2">cv. Valencia</strain>
    </source>
</reference>
<protein>
    <submittedName>
        <fullName evidence="1">Reverse transcriptase domain-containing protein</fullName>
    </submittedName>
</protein>